<keyword evidence="1" id="KW-0812">Transmembrane</keyword>
<dbReference type="AlphaFoldDB" id="A0A561TXD6"/>
<evidence type="ECO:0000313" key="2">
    <source>
        <dbReference type="EMBL" id="TWF91775.1"/>
    </source>
</evidence>
<dbReference type="InterPro" id="IPR052734">
    <property type="entry name" value="Nod_factor_acetyltransferase"/>
</dbReference>
<keyword evidence="1" id="KW-1133">Transmembrane helix</keyword>
<accession>A0A561TXD6</accession>
<sequence length="134" mass="15102">MLLLPLRGVKAPRNPAVRTGRAAGESFSIALFVWRPTTPLWKTVRWPLSLSLAIAILASVSPDIGDDLDLQRVLQFLPLFVLGLVLRPEHSRLVRRREARVLAVPVFAAALLFAYWAAPRMNAAWFYRRDSAQE</sequence>
<evidence type="ECO:0000256" key="1">
    <source>
        <dbReference type="SAM" id="Phobius"/>
    </source>
</evidence>
<comment type="caution">
    <text evidence="2">The sequence shown here is derived from an EMBL/GenBank/DDBJ whole genome shotgun (WGS) entry which is preliminary data.</text>
</comment>
<feature type="transmembrane region" description="Helical" evidence="1">
    <location>
        <begin position="99"/>
        <end position="118"/>
    </location>
</feature>
<dbReference type="Proteomes" id="UP000318186">
    <property type="component" value="Unassembled WGS sequence"/>
</dbReference>
<name>A0A561TXD6_9ACTN</name>
<dbReference type="PANTHER" id="PTHR37312">
    <property type="entry name" value="MEMBRANE-BOUND ACYLTRANSFERASE YKRP-RELATED"/>
    <property type="match status" value="1"/>
</dbReference>
<keyword evidence="1" id="KW-0472">Membrane</keyword>
<protein>
    <submittedName>
        <fullName evidence="2">Uncharacterized protein</fullName>
    </submittedName>
</protein>
<proteinExistence type="predicted"/>
<evidence type="ECO:0000313" key="3">
    <source>
        <dbReference type="Proteomes" id="UP000318186"/>
    </source>
</evidence>
<dbReference type="PANTHER" id="PTHR37312:SF1">
    <property type="entry name" value="MEMBRANE-BOUND ACYLTRANSFERASE YKRP-RELATED"/>
    <property type="match status" value="1"/>
</dbReference>
<gene>
    <name evidence="2" type="ORF">FHX80_1290</name>
</gene>
<dbReference type="EMBL" id="VIWW01000002">
    <property type="protein sequence ID" value="TWF91775.1"/>
    <property type="molecule type" value="Genomic_DNA"/>
</dbReference>
<organism evidence="2 3">
    <name type="scientific">Streptomyces brevispora</name>
    <dbReference type="NCBI Taxonomy" id="887462"/>
    <lineage>
        <taxon>Bacteria</taxon>
        <taxon>Bacillati</taxon>
        <taxon>Actinomycetota</taxon>
        <taxon>Actinomycetes</taxon>
        <taxon>Kitasatosporales</taxon>
        <taxon>Streptomycetaceae</taxon>
        <taxon>Streptomyces</taxon>
    </lineage>
</organism>
<reference evidence="2 3" key="1">
    <citation type="submission" date="2019-06" db="EMBL/GenBank/DDBJ databases">
        <title>Sequencing the genomes of 1000 actinobacteria strains.</title>
        <authorList>
            <person name="Klenk H.-P."/>
        </authorList>
    </citation>
    <scope>NUCLEOTIDE SEQUENCE [LARGE SCALE GENOMIC DNA]</scope>
    <source>
        <strain evidence="2 3">DSM 42059</strain>
    </source>
</reference>